<proteinExistence type="predicted"/>
<reference evidence="3" key="1">
    <citation type="submission" date="2021-03" db="EMBL/GenBank/DDBJ databases">
        <title>Whole genome shotgun sequence of Actinoplanes consettensis NBRC 14913.</title>
        <authorList>
            <person name="Komaki H."/>
            <person name="Tamura T."/>
        </authorList>
    </citation>
    <scope>NUCLEOTIDE SEQUENCE</scope>
    <source>
        <strain evidence="3">NBRC 14913</strain>
    </source>
</reference>
<dbReference type="RefSeq" id="WP_213000296.1">
    <property type="nucleotide sequence ID" value="NZ_BAAATW010000022.1"/>
</dbReference>
<organism evidence="3 4">
    <name type="scientific">Winogradskya consettensis</name>
    <dbReference type="NCBI Taxonomy" id="113560"/>
    <lineage>
        <taxon>Bacteria</taxon>
        <taxon>Bacillati</taxon>
        <taxon>Actinomycetota</taxon>
        <taxon>Actinomycetes</taxon>
        <taxon>Micromonosporales</taxon>
        <taxon>Micromonosporaceae</taxon>
        <taxon>Winogradskya</taxon>
    </lineage>
</organism>
<feature type="region of interest" description="Disordered" evidence="1">
    <location>
        <begin position="128"/>
        <end position="147"/>
    </location>
</feature>
<accession>A0A919VWL6</accession>
<evidence type="ECO:0000313" key="4">
    <source>
        <dbReference type="Proteomes" id="UP000680865"/>
    </source>
</evidence>
<keyword evidence="4" id="KW-1185">Reference proteome</keyword>
<name>A0A919VWL6_9ACTN</name>
<comment type="caution">
    <text evidence="3">The sequence shown here is derived from an EMBL/GenBank/DDBJ whole genome shotgun (WGS) entry which is preliminary data.</text>
</comment>
<feature type="transmembrane region" description="Helical" evidence="2">
    <location>
        <begin position="38"/>
        <end position="61"/>
    </location>
</feature>
<keyword evidence="2" id="KW-0812">Transmembrane</keyword>
<sequence length="241" mass="25335">MDLHSRLERFGGPVESASAEDIAADLGRGRSAVRRRRTVQATAGSAFAVAAIVAAVAFVGGTPGTDGVPNRAPAVAQAPTGSSAATEVAPGGLTLVDYRGPQPKDFTIDKVPDGYFVQNDDFTGLTIAPDRFKNPGPDVNPSTEPMYDPRVLTGKIGVYLERKDYRGELSGEKLTVGDYQAVLHTIGTTQQLLMAVAPEVYATIQVDVPLSRDQVLALGAGLHVHQEAINKTAAAEGIIKK</sequence>
<dbReference type="Proteomes" id="UP000680865">
    <property type="component" value="Unassembled WGS sequence"/>
</dbReference>
<evidence type="ECO:0000256" key="1">
    <source>
        <dbReference type="SAM" id="MobiDB-lite"/>
    </source>
</evidence>
<keyword evidence="2" id="KW-0472">Membrane</keyword>
<gene>
    <name evidence="3" type="ORF">Aco04nite_56840</name>
</gene>
<evidence type="ECO:0000256" key="2">
    <source>
        <dbReference type="SAM" id="Phobius"/>
    </source>
</evidence>
<dbReference type="AlphaFoldDB" id="A0A919VWL6"/>
<keyword evidence="2" id="KW-1133">Transmembrane helix</keyword>
<dbReference type="EMBL" id="BOQP01000032">
    <property type="protein sequence ID" value="GIM77740.1"/>
    <property type="molecule type" value="Genomic_DNA"/>
</dbReference>
<evidence type="ECO:0000313" key="3">
    <source>
        <dbReference type="EMBL" id="GIM77740.1"/>
    </source>
</evidence>
<protein>
    <submittedName>
        <fullName evidence="3">Uncharacterized protein</fullName>
    </submittedName>
</protein>